<dbReference type="Proteomes" id="UP000018144">
    <property type="component" value="Unassembled WGS sequence"/>
</dbReference>
<keyword evidence="3" id="KW-1185">Reference proteome</keyword>
<dbReference type="PANTHER" id="PTHR36576">
    <property type="entry name" value="UPF0654 PROTEIN C11D3.01C-RELATED"/>
    <property type="match status" value="1"/>
</dbReference>
<gene>
    <name evidence="2" type="ORF">PCON_05843</name>
</gene>
<protein>
    <submittedName>
        <fullName evidence="2">Similar to UPF0654 protein C22G7.11c acc. no. Q09802</fullName>
    </submittedName>
</protein>
<evidence type="ECO:0000313" key="2">
    <source>
        <dbReference type="EMBL" id="CCX06256.1"/>
    </source>
</evidence>
<feature type="region of interest" description="Disordered" evidence="1">
    <location>
        <begin position="1"/>
        <end position="25"/>
    </location>
</feature>
<feature type="compositionally biased region" description="Low complexity" evidence="1">
    <location>
        <begin position="78"/>
        <end position="91"/>
    </location>
</feature>
<dbReference type="InterPro" id="IPR018824">
    <property type="entry name" value="Conidiation-specific_6"/>
</dbReference>
<dbReference type="Pfam" id="PF10346">
    <property type="entry name" value="Con-6"/>
    <property type="match status" value="2"/>
</dbReference>
<dbReference type="eggNOG" id="ENOG502T0N6">
    <property type="taxonomic scope" value="Eukaryota"/>
</dbReference>
<sequence length="190" mass="20744">MFNENTLSHQSPTDYAHNLSRHGGHDMGHIIAGHKANLHNPNTSEESKEHSRQFLENIDRESGLHHVSGLQNHRDRSASSSISSASGASYGHNSHSYYPSHSSAGLVDDLDAVPVAPNHPTVAVPGQAVMVDFDRPVVVEEKNLGNVIGGYKATLHNPRVSEEAKERAAHALEELGVEPDYHPKSRDEDM</sequence>
<dbReference type="PANTHER" id="PTHR36576:SF1">
    <property type="entry name" value="UPF0654 PROTEIN C11D3.01C-RELATED"/>
    <property type="match status" value="1"/>
</dbReference>
<evidence type="ECO:0000256" key="1">
    <source>
        <dbReference type="SAM" id="MobiDB-lite"/>
    </source>
</evidence>
<accession>U4KX07</accession>
<name>U4KX07_PYROM</name>
<evidence type="ECO:0000313" key="3">
    <source>
        <dbReference type="Proteomes" id="UP000018144"/>
    </source>
</evidence>
<organism evidence="2 3">
    <name type="scientific">Pyronema omphalodes (strain CBS 100304)</name>
    <name type="common">Pyronema confluens</name>
    <dbReference type="NCBI Taxonomy" id="1076935"/>
    <lineage>
        <taxon>Eukaryota</taxon>
        <taxon>Fungi</taxon>
        <taxon>Dikarya</taxon>
        <taxon>Ascomycota</taxon>
        <taxon>Pezizomycotina</taxon>
        <taxon>Pezizomycetes</taxon>
        <taxon>Pezizales</taxon>
        <taxon>Pyronemataceae</taxon>
        <taxon>Pyronema</taxon>
    </lineage>
</organism>
<feature type="compositionally biased region" description="Polar residues" evidence="1">
    <location>
        <begin position="1"/>
        <end position="13"/>
    </location>
</feature>
<proteinExistence type="predicted"/>
<dbReference type="OrthoDB" id="5419162at2759"/>
<dbReference type="AlphaFoldDB" id="U4KX07"/>
<dbReference type="EMBL" id="HF935283">
    <property type="protein sequence ID" value="CCX06256.1"/>
    <property type="molecule type" value="Genomic_DNA"/>
</dbReference>
<dbReference type="GO" id="GO:0005737">
    <property type="term" value="C:cytoplasm"/>
    <property type="evidence" value="ECO:0007669"/>
    <property type="project" value="TreeGrafter"/>
</dbReference>
<reference evidence="2 3" key="1">
    <citation type="journal article" date="2013" name="PLoS Genet.">
        <title>The genome and development-dependent transcriptomes of Pyronema confluens: a window into fungal evolution.</title>
        <authorList>
            <person name="Traeger S."/>
            <person name="Altegoer F."/>
            <person name="Freitag M."/>
            <person name="Gabaldon T."/>
            <person name="Kempken F."/>
            <person name="Kumar A."/>
            <person name="Marcet-Houben M."/>
            <person name="Poggeler S."/>
            <person name="Stajich J.E."/>
            <person name="Nowrousian M."/>
        </authorList>
    </citation>
    <scope>NUCLEOTIDE SEQUENCE [LARGE SCALE GENOMIC DNA]</scope>
    <source>
        <strain evidence="3">CBS 100304</strain>
        <tissue evidence="2">Vegetative mycelium</tissue>
    </source>
</reference>
<feature type="region of interest" description="Disordered" evidence="1">
    <location>
        <begin position="70"/>
        <end position="91"/>
    </location>
</feature>
<dbReference type="InterPro" id="IPR052670">
    <property type="entry name" value="UPF0654_domain"/>
</dbReference>